<gene>
    <name evidence="2" type="ORF">K505DRAFT_369538</name>
</gene>
<dbReference type="AlphaFoldDB" id="A0A6A6WMX0"/>
<accession>A0A6A6WMX0</accession>
<keyword evidence="3" id="KW-1185">Reference proteome</keyword>
<evidence type="ECO:0000313" key="3">
    <source>
        <dbReference type="Proteomes" id="UP000799757"/>
    </source>
</evidence>
<feature type="region of interest" description="Disordered" evidence="1">
    <location>
        <begin position="90"/>
        <end position="122"/>
    </location>
</feature>
<dbReference type="Proteomes" id="UP000799757">
    <property type="component" value="Unassembled WGS sequence"/>
</dbReference>
<organism evidence="2 3">
    <name type="scientific">Melanomma pulvis-pyrius CBS 109.77</name>
    <dbReference type="NCBI Taxonomy" id="1314802"/>
    <lineage>
        <taxon>Eukaryota</taxon>
        <taxon>Fungi</taxon>
        <taxon>Dikarya</taxon>
        <taxon>Ascomycota</taxon>
        <taxon>Pezizomycotina</taxon>
        <taxon>Dothideomycetes</taxon>
        <taxon>Pleosporomycetidae</taxon>
        <taxon>Pleosporales</taxon>
        <taxon>Melanommataceae</taxon>
        <taxon>Melanomma</taxon>
    </lineage>
</organism>
<evidence type="ECO:0000256" key="1">
    <source>
        <dbReference type="SAM" id="MobiDB-lite"/>
    </source>
</evidence>
<reference evidence="2" key="1">
    <citation type="journal article" date="2020" name="Stud. Mycol.">
        <title>101 Dothideomycetes genomes: a test case for predicting lifestyles and emergence of pathogens.</title>
        <authorList>
            <person name="Haridas S."/>
            <person name="Albert R."/>
            <person name="Binder M."/>
            <person name="Bloem J."/>
            <person name="Labutti K."/>
            <person name="Salamov A."/>
            <person name="Andreopoulos B."/>
            <person name="Baker S."/>
            <person name="Barry K."/>
            <person name="Bills G."/>
            <person name="Bluhm B."/>
            <person name="Cannon C."/>
            <person name="Castanera R."/>
            <person name="Culley D."/>
            <person name="Daum C."/>
            <person name="Ezra D."/>
            <person name="Gonzalez J."/>
            <person name="Henrissat B."/>
            <person name="Kuo A."/>
            <person name="Liang C."/>
            <person name="Lipzen A."/>
            <person name="Lutzoni F."/>
            <person name="Magnuson J."/>
            <person name="Mondo S."/>
            <person name="Nolan M."/>
            <person name="Ohm R."/>
            <person name="Pangilinan J."/>
            <person name="Park H.-J."/>
            <person name="Ramirez L."/>
            <person name="Alfaro M."/>
            <person name="Sun H."/>
            <person name="Tritt A."/>
            <person name="Yoshinaga Y."/>
            <person name="Zwiers L.-H."/>
            <person name="Turgeon B."/>
            <person name="Goodwin S."/>
            <person name="Spatafora J."/>
            <person name="Crous P."/>
            <person name="Grigoriev I."/>
        </authorList>
    </citation>
    <scope>NUCLEOTIDE SEQUENCE</scope>
    <source>
        <strain evidence="2">CBS 109.77</strain>
    </source>
</reference>
<protein>
    <submittedName>
        <fullName evidence="2">Uncharacterized protein</fullName>
    </submittedName>
</protein>
<dbReference type="EMBL" id="MU003356">
    <property type="protein sequence ID" value="KAF2785412.1"/>
    <property type="molecule type" value="Genomic_DNA"/>
</dbReference>
<sequence>MRQRQLYTPSPLPFTTFHCQRLYPVLHRLEDPSHLPDGNGNGKGNDDDDGIHPSKLPSSLGVSLGMRQRQLYIPSPLPFTLPTLSTALHRLEDPSHLPDGNGKGNDDDDGIHPFKLPSTARG</sequence>
<name>A0A6A6WMX0_9PLEO</name>
<proteinExistence type="predicted"/>
<feature type="region of interest" description="Disordered" evidence="1">
    <location>
        <begin position="30"/>
        <end position="62"/>
    </location>
</feature>
<evidence type="ECO:0000313" key="2">
    <source>
        <dbReference type="EMBL" id="KAF2785412.1"/>
    </source>
</evidence>